<dbReference type="SUPFAM" id="SSF54695">
    <property type="entry name" value="POZ domain"/>
    <property type="match status" value="1"/>
</dbReference>
<protein>
    <recommendedName>
        <fullName evidence="2">BTB domain-containing protein</fullName>
    </recommendedName>
</protein>
<dbReference type="OrthoDB" id="2106269at2759"/>
<gene>
    <name evidence="3" type="ORF">SPPG_01854</name>
</gene>
<feature type="region of interest" description="Disordered" evidence="1">
    <location>
        <begin position="365"/>
        <end position="403"/>
    </location>
</feature>
<dbReference type="InParanoid" id="A0A0L0HNZ1"/>
<reference evidence="3 4" key="1">
    <citation type="submission" date="2009-08" db="EMBL/GenBank/DDBJ databases">
        <title>The Genome Sequence of Spizellomyces punctatus strain DAOM BR117.</title>
        <authorList>
            <consortium name="The Broad Institute Genome Sequencing Platform"/>
            <person name="Russ C."/>
            <person name="Cuomo C."/>
            <person name="Shea T."/>
            <person name="Young S.K."/>
            <person name="Zeng Q."/>
            <person name="Koehrsen M."/>
            <person name="Haas B."/>
            <person name="Borodovsky M."/>
            <person name="Guigo R."/>
            <person name="Alvarado L."/>
            <person name="Berlin A."/>
            <person name="Bochicchio J."/>
            <person name="Borenstein D."/>
            <person name="Chapman S."/>
            <person name="Chen Z."/>
            <person name="Engels R."/>
            <person name="Freedman E."/>
            <person name="Gellesch M."/>
            <person name="Goldberg J."/>
            <person name="Griggs A."/>
            <person name="Gujja S."/>
            <person name="Heiman D."/>
            <person name="Hepburn T."/>
            <person name="Howarth C."/>
            <person name="Jen D."/>
            <person name="Larson L."/>
            <person name="Lewis B."/>
            <person name="Mehta T."/>
            <person name="Park D."/>
            <person name="Pearson M."/>
            <person name="Roberts A."/>
            <person name="Saif S."/>
            <person name="Shenoy N."/>
            <person name="Sisk P."/>
            <person name="Stolte C."/>
            <person name="Sykes S."/>
            <person name="Thomson T."/>
            <person name="Walk T."/>
            <person name="White J."/>
            <person name="Yandava C."/>
            <person name="Burger G."/>
            <person name="Gray M.W."/>
            <person name="Holland P.W.H."/>
            <person name="King N."/>
            <person name="Lang F.B.F."/>
            <person name="Roger A.J."/>
            <person name="Ruiz-Trillo I."/>
            <person name="Lander E."/>
            <person name="Nusbaum C."/>
        </authorList>
    </citation>
    <scope>NUCLEOTIDE SEQUENCE [LARGE SCALE GENOMIC DNA]</scope>
    <source>
        <strain evidence="3 4">DAOM BR117</strain>
    </source>
</reference>
<dbReference type="InterPro" id="IPR011333">
    <property type="entry name" value="SKP1/BTB/POZ_sf"/>
</dbReference>
<evidence type="ECO:0000313" key="3">
    <source>
        <dbReference type="EMBL" id="KND02773.1"/>
    </source>
</evidence>
<dbReference type="EMBL" id="KQ257452">
    <property type="protein sequence ID" value="KND02773.1"/>
    <property type="molecule type" value="Genomic_DNA"/>
</dbReference>
<evidence type="ECO:0000256" key="1">
    <source>
        <dbReference type="SAM" id="MobiDB-lite"/>
    </source>
</evidence>
<organism evidence="3 4">
    <name type="scientific">Spizellomyces punctatus (strain DAOM BR117)</name>
    <dbReference type="NCBI Taxonomy" id="645134"/>
    <lineage>
        <taxon>Eukaryota</taxon>
        <taxon>Fungi</taxon>
        <taxon>Fungi incertae sedis</taxon>
        <taxon>Chytridiomycota</taxon>
        <taxon>Chytridiomycota incertae sedis</taxon>
        <taxon>Chytridiomycetes</taxon>
        <taxon>Spizellomycetales</taxon>
        <taxon>Spizellomycetaceae</taxon>
        <taxon>Spizellomyces</taxon>
    </lineage>
</organism>
<keyword evidence="4" id="KW-1185">Reference proteome</keyword>
<dbReference type="Gene3D" id="3.30.710.10">
    <property type="entry name" value="Potassium Channel Kv1.1, Chain A"/>
    <property type="match status" value="1"/>
</dbReference>
<dbReference type="InterPro" id="IPR000210">
    <property type="entry name" value="BTB/POZ_dom"/>
</dbReference>
<dbReference type="Pfam" id="PF00651">
    <property type="entry name" value="BTB"/>
    <property type="match status" value="1"/>
</dbReference>
<feature type="domain" description="BTB" evidence="2">
    <location>
        <begin position="20"/>
        <end position="109"/>
    </location>
</feature>
<feature type="compositionally biased region" description="Polar residues" evidence="1">
    <location>
        <begin position="370"/>
        <end position="394"/>
    </location>
</feature>
<sequence length="653" mass="72202">MGTHTAAHRFAPFFMTGRLADALLRVDKNDAEDTDPFHIPVHRIILASSSPVFDALFESQPLSYEEHWSGRCQSSSSAPVGVWPLKVPNELSLRLVLEWCYFSTLSEGSLTPLNFWAVRDVANRLTIEGLVRYVDKWAAEELANGHLSHALTENDWANIIVECVRTGIEDQLLETLVVAAVTMSVDDSKKAATSKSAWEVAKYRYLRSIVTRKDVTLTAEEIKRLFTSTVTFTKFGISELVEAHADPALPREIIAEALMQTLIQKSQLNAPSSVAPESGKPMPNEIVLINDTCSGKDEDVPLMDAISPAVEPSVGPMQSTLQFIKDVKPLKEDLRHPETISDETPISAVLARLRQSSLDHIPRSLLLPASQESPNRSTQSESTRTSPARNQSCNEAEDDEEDLGEDTITLANVPDLTSQVPISPILDEGPSFSDEAPLIALQELRKQVQTLMARKNLHALPSSDMPAGRPRIPQIDHFERPSTPTVLAEVRRRLEDVVEQKDAEDVGDAHHQPIENAQQTTSDQYTRQTFPAAFAKKSARPHIKQISFAEVPTFITPSPLPGRSPPFSPATPGQLLGIQESPPEPIQHNEYIPVESSMTSGSKIISKSDFTFLDVPLSTGKKQSSTFTNGNTSFRMLGLRKKRRGIIEFFKNS</sequence>
<dbReference type="VEuPathDB" id="FungiDB:SPPG_01854"/>
<name>A0A0L0HNZ1_SPIPD</name>
<dbReference type="Proteomes" id="UP000053201">
    <property type="component" value="Unassembled WGS sequence"/>
</dbReference>
<dbReference type="STRING" id="645134.A0A0L0HNZ1"/>
<proteinExistence type="predicted"/>
<evidence type="ECO:0000259" key="2">
    <source>
        <dbReference type="PROSITE" id="PS50097"/>
    </source>
</evidence>
<evidence type="ECO:0000313" key="4">
    <source>
        <dbReference type="Proteomes" id="UP000053201"/>
    </source>
</evidence>
<dbReference type="CDD" id="cd18186">
    <property type="entry name" value="BTB_POZ_ZBTB_KLHL-like"/>
    <property type="match status" value="1"/>
</dbReference>
<accession>A0A0L0HNZ1</accession>
<dbReference type="AlphaFoldDB" id="A0A0L0HNZ1"/>
<dbReference type="RefSeq" id="XP_016610812.1">
    <property type="nucleotide sequence ID" value="XM_016750166.1"/>
</dbReference>
<dbReference type="PROSITE" id="PS50097">
    <property type="entry name" value="BTB"/>
    <property type="match status" value="1"/>
</dbReference>
<dbReference type="GeneID" id="27685490"/>